<feature type="region of interest" description="Disordered" evidence="1">
    <location>
        <begin position="53"/>
        <end position="145"/>
    </location>
</feature>
<name>A0A7U2EWY0_PHANO</name>
<dbReference type="Proteomes" id="UP000663193">
    <property type="component" value="Chromosome 4"/>
</dbReference>
<dbReference type="Gene3D" id="3.80.10.10">
    <property type="entry name" value="Ribonuclease Inhibitor"/>
    <property type="match status" value="1"/>
</dbReference>
<dbReference type="OrthoDB" id="1924287at2759"/>
<evidence type="ECO:0000313" key="4">
    <source>
        <dbReference type="Proteomes" id="UP000663193"/>
    </source>
</evidence>
<dbReference type="VEuPathDB" id="FungiDB:JI435_078130"/>
<dbReference type="AlphaFoldDB" id="A0A7U2EWY0"/>
<evidence type="ECO:0000256" key="1">
    <source>
        <dbReference type="SAM" id="MobiDB-lite"/>
    </source>
</evidence>
<evidence type="ECO:0000259" key="2">
    <source>
        <dbReference type="Pfam" id="PF23550"/>
    </source>
</evidence>
<feature type="compositionally biased region" description="Basic residues" evidence="1">
    <location>
        <begin position="106"/>
        <end position="123"/>
    </location>
</feature>
<feature type="domain" description="DNA repair protein rhp7 treble clef" evidence="2">
    <location>
        <begin position="146"/>
        <end position="183"/>
    </location>
</feature>
<protein>
    <recommendedName>
        <fullName evidence="2">DNA repair protein rhp7 treble clef domain-containing protein</fullName>
    </recommendedName>
</protein>
<dbReference type="SMART" id="SM00367">
    <property type="entry name" value="LRR_CC"/>
    <property type="match status" value="2"/>
</dbReference>
<dbReference type="PANTHER" id="PTHR13318:SF234">
    <property type="entry name" value="RNI-LIKE PROTEIN"/>
    <property type="match status" value="1"/>
</dbReference>
<reference evidence="4" key="1">
    <citation type="journal article" date="2021" name="BMC Genomics">
        <title>Chromosome-level genome assembly and manually-curated proteome of model necrotroph Parastagonospora nodorum Sn15 reveals a genome-wide trove of candidate effector homologs, and redundancy of virulence-related functions within an accessory chromosome.</title>
        <authorList>
            <person name="Bertazzoni S."/>
            <person name="Jones D.A.B."/>
            <person name="Phan H.T."/>
            <person name="Tan K.-C."/>
            <person name="Hane J.K."/>
        </authorList>
    </citation>
    <scope>NUCLEOTIDE SEQUENCE [LARGE SCALE GENOMIC DNA]</scope>
    <source>
        <strain evidence="4">SN15 / ATCC MYA-4574 / FGSC 10173)</strain>
    </source>
</reference>
<sequence length="650" mass="72547">MLTSGDRSTRRGRGGGGRGGGRAAAIRGPHSALTDFLAANNISAQEIRDSYLQRVQEAEREAAEAEANGEGPSNDVGEDVQAESSAMAAERSKKKRKRDQDEAIAKIKKGKEAKKKASKKKKKGSDDESDFGDIMDMSKKAPPPLPGQLKHCELCDKRFTVTPYSKAGPDGGLLCTPCGKEMQKEAKAQEKAKKPVVRKGRRKLESNRLDGLTVRGPKTLQQLCIEMLAKHSEDIDELGEMPEGIMNRISEIFSKKRAMNSTTMKLFLQPDMHSIAIHEAAYLETEDYDQIFAVCPTVKRLSLRNCCQFKDSNIDYMIEKGKHLEELQLLGANLVSNDKWIELFIARGKDLKSLKVEWLDAAFDDQVVEALGTFCPNLERLKIERCKKLGEDSIDAIARMEHLQHLTLRFYSEIPHEKLINLITSVGANLRTLCLEHFLDASSEPTDDVLDTIHNTCHKLQKFRFTENNECSDAGYVNLFSNWDNPPLHYADINSTRDMDNSNPDGPEDEPIGLASNGFRELMAHSGSRLEFLDISSCRHISHEAFTEIFDGSKQYPHMREINLSFCPVVDTQIIAGIFRSCPQLQKVVTFGCFQVEDVVVPRGIVLIGAPKAQDQIEQFGEVVLDYQREIEAEMSARGLGMGRVVPVMG</sequence>
<keyword evidence="4" id="KW-1185">Reference proteome</keyword>
<feature type="compositionally biased region" description="Basic and acidic residues" evidence="1">
    <location>
        <begin position="53"/>
        <end position="63"/>
    </location>
</feature>
<proteinExistence type="predicted"/>
<organism evidence="3 4">
    <name type="scientific">Phaeosphaeria nodorum (strain SN15 / ATCC MYA-4574 / FGSC 10173)</name>
    <name type="common">Glume blotch fungus</name>
    <name type="synonym">Parastagonospora nodorum</name>
    <dbReference type="NCBI Taxonomy" id="321614"/>
    <lineage>
        <taxon>Eukaryota</taxon>
        <taxon>Fungi</taxon>
        <taxon>Dikarya</taxon>
        <taxon>Ascomycota</taxon>
        <taxon>Pezizomycotina</taxon>
        <taxon>Dothideomycetes</taxon>
        <taxon>Pleosporomycetidae</taxon>
        <taxon>Pleosporales</taxon>
        <taxon>Pleosporineae</taxon>
        <taxon>Phaeosphaeriaceae</taxon>
        <taxon>Parastagonospora</taxon>
    </lineage>
</organism>
<dbReference type="FunFam" id="3.80.10.10:FF:000601">
    <property type="entry name" value="DNA repair protein Rad7, protein"/>
    <property type="match status" value="1"/>
</dbReference>
<dbReference type="SUPFAM" id="SSF52047">
    <property type="entry name" value="RNI-like"/>
    <property type="match status" value="1"/>
</dbReference>
<dbReference type="PANTHER" id="PTHR13318">
    <property type="entry name" value="PARTNER OF PAIRED, ISOFORM B-RELATED"/>
    <property type="match status" value="1"/>
</dbReference>
<gene>
    <name evidence="3" type="ORF">JI435_078130</name>
</gene>
<evidence type="ECO:0000313" key="3">
    <source>
        <dbReference type="EMBL" id="QRC94585.1"/>
    </source>
</evidence>
<dbReference type="InterPro" id="IPR056451">
    <property type="entry name" value="Znf_Tbcl_Rhp7"/>
</dbReference>
<dbReference type="InterPro" id="IPR006553">
    <property type="entry name" value="Leu-rich_rpt_Cys-con_subtyp"/>
</dbReference>
<dbReference type="InterPro" id="IPR032675">
    <property type="entry name" value="LRR_dom_sf"/>
</dbReference>
<feature type="region of interest" description="Disordered" evidence="1">
    <location>
        <begin position="1"/>
        <end position="27"/>
    </location>
</feature>
<dbReference type="Pfam" id="PF23550">
    <property type="entry name" value="zf_Tbcl_Rhp7"/>
    <property type="match status" value="1"/>
</dbReference>
<dbReference type="EMBL" id="CP069026">
    <property type="protein sequence ID" value="QRC94585.1"/>
    <property type="molecule type" value="Genomic_DNA"/>
</dbReference>
<accession>A0A7U2EWY0</accession>